<comment type="caution">
    <text evidence="4">The sequence shown here is derived from an EMBL/GenBank/DDBJ whole genome shotgun (WGS) entry which is preliminary data.</text>
</comment>
<dbReference type="InterPro" id="IPR011250">
    <property type="entry name" value="OMP/PagP_B-barrel"/>
</dbReference>
<organism evidence="4 5">
    <name type="scientific">Chelativorans intermedius</name>
    <dbReference type="NCBI Taxonomy" id="515947"/>
    <lineage>
        <taxon>Bacteria</taxon>
        <taxon>Pseudomonadati</taxon>
        <taxon>Pseudomonadota</taxon>
        <taxon>Alphaproteobacteria</taxon>
        <taxon>Hyphomicrobiales</taxon>
        <taxon>Phyllobacteriaceae</taxon>
        <taxon>Chelativorans</taxon>
    </lineage>
</organism>
<feature type="signal peptide" evidence="2">
    <location>
        <begin position="1"/>
        <end position="27"/>
    </location>
</feature>
<reference evidence="4 5" key="1">
    <citation type="submission" date="2024-09" db="EMBL/GenBank/DDBJ databases">
        <authorList>
            <person name="Sun Q."/>
            <person name="Mori K."/>
        </authorList>
    </citation>
    <scope>NUCLEOTIDE SEQUENCE [LARGE SCALE GENOMIC DNA]</scope>
    <source>
        <strain evidence="4 5">CCM 8543</strain>
    </source>
</reference>
<feature type="chain" id="PRO_5047066442" evidence="2">
    <location>
        <begin position="28"/>
        <end position="234"/>
    </location>
</feature>
<accession>A0ABV6DAK1</accession>
<evidence type="ECO:0000256" key="2">
    <source>
        <dbReference type="SAM" id="SignalP"/>
    </source>
</evidence>
<dbReference type="Pfam" id="PF13505">
    <property type="entry name" value="OMP_b-brl"/>
    <property type="match status" value="1"/>
</dbReference>
<proteinExistence type="predicted"/>
<gene>
    <name evidence="4" type="ORF">ACFFJ2_14840</name>
</gene>
<name>A0ABV6DAK1_9HYPH</name>
<dbReference type="SUPFAM" id="SSF56925">
    <property type="entry name" value="OMPA-like"/>
    <property type="match status" value="1"/>
</dbReference>
<evidence type="ECO:0000259" key="3">
    <source>
        <dbReference type="Pfam" id="PF13505"/>
    </source>
</evidence>
<dbReference type="RefSeq" id="WP_261519577.1">
    <property type="nucleotide sequence ID" value="NZ_JAODNW010000005.1"/>
</dbReference>
<evidence type="ECO:0000313" key="4">
    <source>
        <dbReference type="EMBL" id="MFC0209680.1"/>
    </source>
</evidence>
<dbReference type="EMBL" id="JBHLXD010000026">
    <property type="protein sequence ID" value="MFC0209680.1"/>
    <property type="molecule type" value="Genomic_DNA"/>
</dbReference>
<dbReference type="InterPro" id="IPR027385">
    <property type="entry name" value="Beta-barrel_OMP"/>
</dbReference>
<keyword evidence="1 2" id="KW-0732">Signal</keyword>
<evidence type="ECO:0000313" key="5">
    <source>
        <dbReference type="Proteomes" id="UP001589755"/>
    </source>
</evidence>
<protein>
    <submittedName>
        <fullName evidence="4">Outer membrane protein</fullName>
    </submittedName>
</protein>
<evidence type="ECO:0000256" key="1">
    <source>
        <dbReference type="ARBA" id="ARBA00022729"/>
    </source>
</evidence>
<feature type="domain" description="Outer membrane protein beta-barrel" evidence="3">
    <location>
        <begin position="48"/>
        <end position="231"/>
    </location>
</feature>
<dbReference type="Gene3D" id="2.40.160.20">
    <property type="match status" value="1"/>
</dbReference>
<keyword evidence="5" id="KW-1185">Reference proteome</keyword>
<dbReference type="Proteomes" id="UP001589755">
    <property type="component" value="Unassembled WGS sequence"/>
</dbReference>
<sequence>MSKSLFFRHFSLAGAIGVLAMPMAAGAADYDLSIPLDAPQYVPVEVGSGWYLRGDVTYALNDSVYDVRLFGTEADNNRFGGSIGMGYHFTDMLRADVNLAYIGDDSFYHDDGVDFASAENRTLAAMVNGYVDLGTFVGITPYVGAGAGLLYSKQELRVNSPTLGVAYAETDRQYEFAYSLNAGVAYQLTRNVSVDVGYQYLSAPSAEYRDLASGAVKDGIDFHQLRVGLRYDLW</sequence>